<dbReference type="GO" id="GO:0005886">
    <property type="term" value="C:plasma membrane"/>
    <property type="evidence" value="ECO:0007669"/>
    <property type="project" value="UniProtKB-SubCell"/>
</dbReference>
<feature type="transmembrane region" description="Helical" evidence="7">
    <location>
        <begin position="35"/>
        <end position="52"/>
    </location>
</feature>
<feature type="domain" description="Glycine transporter" evidence="8">
    <location>
        <begin position="10"/>
        <end position="82"/>
    </location>
</feature>
<accession>A0A1H9YY52</accession>
<feature type="transmembrane region" description="Helical" evidence="7">
    <location>
        <begin position="6"/>
        <end position="28"/>
    </location>
</feature>
<dbReference type="InterPro" id="IPR005115">
    <property type="entry name" value="Gly_transporter"/>
</dbReference>
<feature type="transmembrane region" description="Helical" evidence="7">
    <location>
        <begin position="177"/>
        <end position="196"/>
    </location>
</feature>
<organism evidence="9 10">
    <name type="scientific">Geodermatophilus poikilotrophus</name>
    <dbReference type="NCBI Taxonomy" id="1333667"/>
    <lineage>
        <taxon>Bacteria</taxon>
        <taxon>Bacillati</taxon>
        <taxon>Actinomycetota</taxon>
        <taxon>Actinomycetes</taxon>
        <taxon>Geodermatophilales</taxon>
        <taxon>Geodermatophilaceae</taxon>
        <taxon>Geodermatophilus</taxon>
    </lineage>
</organism>
<dbReference type="Proteomes" id="UP000198507">
    <property type="component" value="Unassembled WGS sequence"/>
</dbReference>
<dbReference type="EMBL" id="FOIE01000001">
    <property type="protein sequence ID" value="SES74104.1"/>
    <property type="molecule type" value="Genomic_DNA"/>
</dbReference>
<gene>
    <name evidence="9" type="ORF">SAMN04488546_0334</name>
</gene>
<keyword evidence="6 7" id="KW-0472">Membrane</keyword>
<evidence type="ECO:0000313" key="9">
    <source>
        <dbReference type="EMBL" id="SES74104.1"/>
    </source>
</evidence>
<keyword evidence="5 7" id="KW-1133">Transmembrane helix</keyword>
<comment type="similarity">
    <text evidence="2">Belongs to the UPF0126 family.</text>
</comment>
<evidence type="ECO:0000256" key="3">
    <source>
        <dbReference type="ARBA" id="ARBA00022475"/>
    </source>
</evidence>
<keyword evidence="3" id="KW-1003">Cell membrane</keyword>
<evidence type="ECO:0000256" key="1">
    <source>
        <dbReference type="ARBA" id="ARBA00004651"/>
    </source>
</evidence>
<feature type="domain" description="Glycine transporter" evidence="8">
    <location>
        <begin position="96"/>
        <end position="168"/>
    </location>
</feature>
<proteinExistence type="inferred from homology"/>
<comment type="subcellular location">
    <subcellularLocation>
        <location evidence="1">Cell membrane</location>
        <topology evidence="1">Multi-pass membrane protein</topology>
    </subcellularLocation>
</comment>
<evidence type="ECO:0000256" key="2">
    <source>
        <dbReference type="ARBA" id="ARBA00008193"/>
    </source>
</evidence>
<feature type="transmembrane region" description="Helical" evidence="7">
    <location>
        <begin position="152"/>
        <end position="171"/>
    </location>
</feature>
<evidence type="ECO:0000256" key="6">
    <source>
        <dbReference type="ARBA" id="ARBA00023136"/>
    </source>
</evidence>
<name>A0A1H9YY52_9ACTN</name>
<dbReference type="Pfam" id="PF03458">
    <property type="entry name" value="Gly_transporter"/>
    <property type="match status" value="2"/>
</dbReference>
<dbReference type="PANTHER" id="PTHR30506">
    <property type="entry name" value="INNER MEMBRANE PROTEIN"/>
    <property type="match status" value="1"/>
</dbReference>
<protein>
    <submittedName>
        <fullName evidence="9">Uncharacterized membrane protein YeiH</fullName>
    </submittedName>
</protein>
<dbReference type="PANTHER" id="PTHR30506:SF3">
    <property type="entry name" value="UPF0126 INNER MEMBRANE PROTEIN YADS-RELATED"/>
    <property type="match status" value="1"/>
</dbReference>
<dbReference type="RefSeq" id="WP_091438110.1">
    <property type="nucleotide sequence ID" value="NZ_FOIE01000001.1"/>
</dbReference>
<evidence type="ECO:0000313" key="10">
    <source>
        <dbReference type="Proteomes" id="UP000198507"/>
    </source>
</evidence>
<evidence type="ECO:0000256" key="4">
    <source>
        <dbReference type="ARBA" id="ARBA00022692"/>
    </source>
</evidence>
<dbReference type="OrthoDB" id="9791874at2"/>
<dbReference type="AlphaFoldDB" id="A0A1H9YY52"/>
<sequence>MTTESPVVLALDLLGTFAFALNGALTALRVARLDIVGVVTLGMITALGGGIIRDVLLDVPPATFNDWRYLAVAAGGGLIAFVSGRHLERLNTPITVLDAAGLSLFAVTGAGKALQLGLGPVQAVLLGALTGVGGGTLRDVMVRQVPSVLSSGLYAIPALIGATATVVLTLLDVHGPATAVGAAVLCFGIRMVGVHYDLDAPMPPRAFDPRSDDDGPR</sequence>
<reference evidence="10" key="1">
    <citation type="submission" date="2016-10" db="EMBL/GenBank/DDBJ databases">
        <authorList>
            <person name="Varghese N."/>
            <person name="Submissions S."/>
        </authorList>
    </citation>
    <scope>NUCLEOTIDE SEQUENCE [LARGE SCALE GENOMIC DNA]</scope>
    <source>
        <strain evidence="10">DSM 44209</strain>
    </source>
</reference>
<feature type="transmembrane region" description="Helical" evidence="7">
    <location>
        <begin position="67"/>
        <end position="84"/>
    </location>
</feature>
<keyword evidence="10" id="KW-1185">Reference proteome</keyword>
<evidence type="ECO:0000256" key="5">
    <source>
        <dbReference type="ARBA" id="ARBA00022989"/>
    </source>
</evidence>
<evidence type="ECO:0000259" key="8">
    <source>
        <dbReference type="Pfam" id="PF03458"/>
    </source>
</evidence>
<evidence type="ECO:0000256" key="7">
    <source>
        <dbReference type="SAM" id="Phobius"/>
    </source>
</evidence>
<keyword evidence="4 7" id="KW-0812">Transmembrane</keyword>